<evidence type="ECO:0000256" key="1">
    <source>
        <dbReference type="ARBA" id="ARBA00004613"/>
    </source>
</evidence>
<evidence type="ECO:0000256" key="3">
    <source>
        <dbReference type="ARBA" id="ARBA00038300"/>
    </source>
</evidence>
<proteinExistence type="evidence at transcript level"/>
<evidence type="ECO:0000256" key="2">
    <source>
        <dbReference type="ARBA" id="ARBA00022525"/>
    </source>
</evidence>
<feature type="signal peptide" evidence="4">
    <location>
        <begin position="1"/>
        <end position="23"/>
    </location>
</feature>
<name>W6JNT0_CRYJA</name>
<dbReference type="Pfam" id="PF14368">
    <property type="entry name" value="LTP_2"/>
    <property type="match status" value="1"/>
</dbReference>
<keyword evidence="4" id="KW-0732">Signal</keyword>
<accession>W6JNT0</accession>
<evidence type="ECO:0000313" key="6">
    <source>
        <dbReference type="EMBL" id="BAO51846.1"/>
    </source>
</evidence>
<sequence length="87" mass="8846">MGKSLVALVVAMIVVVMIHSAEGAGTDCAAKAIELGPCLPAVGMNPQDPTPECCAALKNADVDCICSTVEATFRLPSECNVPPAQCS</sequence>
<dbReference type="InterPro" id="IPR016140">
    <property type="entry name" value="Bifunc_inhib/LTP/seed_store"/>
</dbReference>
<dbReference type="SMART" id="SM00499">
    <property type="entry name" value="AAI"/>
    <property type="match status" value="1"/>
</dbReference>
<reference evidence="6" key="1">
    <citation type="journal article" date="2013" name="BMC Genomics">
        <title>Characterization of expressed sequence tags from a full-length enriched cDNA library of Cryptomeria japonica male strobili.</title>
        <authorList>
            <person name="Futamura N."/>
            <person name="Totoki Y."/>
            <person name="Toyoda A."/>
            <person name="Igasaki T."/>
            <person name="Nanjo T."/>
            <person name="Seki M."/>
            <person name="Sakaki Y."/>
            <person name="Mari A."/>
            <person name="Shinozaki K."/>
            <person name="Shinohara K."/>
        </authorList>
    </citation>
    <scope>NUCLEOTIDE SEQUENCE</scope>
    <source>
        <tissue evidence="6">Male strobilus</tissue>
    </source>
</reference>
<evidence type="ECO:0000256" key="4">
    <source>
        <dbReference type="SAM" id="SignalP"/>
    </source>
</evidence>
<reference evidence="6" key="2">
    <citation type="submission" date="2013-08" db="EMBL/GenBank/DDBJ databases">
        <title>Comparison of fertile and sterile male gametogenesis in Cryptomeria japonica by histological analysis and microarray analysis.</title>
        <authorList>
            <person name="Futamura N."/>
            <person name="Saito M."/>
            <person name="Taira H."/>
            <person name="Shinohara K."/>
        </authorList>
    </citation>
    <scope>NUCLEOTIDE SEQUENCE</scope>
    <source>
        <tissue evidence="6">Male strobilus</tissue>
    </source>
</reference>
<gene>
    <name evidence="6" type="primary">CjMALE1</name>
</gene>
<dbReference type="GO" id="GO:0005576">
    <property type="term" value="C:extracellular region"/>
    <property type="evidence" value="ECO:0007669"/>
    <property type="project" value="UniProtKB-SubCell"/>
</dbReference>
<feature type="chain" id="PRO_5004878601" evidence="4">
    <location>
        <begin position="24"/>
        <end position="87"/>
    </location>
</feature>
<feature type="domain" description="Bifunctional inhibitor/plant lipid transfer protein/seed storage helical" evidence="5">
    <location>
        <begin position="28"/>
        <end position="86"/>
    </location>
</feature>
<keyword evidence="2" id="KW-0964">Secreted</keyword>
<dbReference type="PANTHER" id="PTHR35501:SF3">
    <property type="entry name" value="PROTEIN YY1"/>
    <property type="match status" value="1"/>
</dbReference>
<dbReference type="Gene3D" id="1.10.110.10">
    <property type="entry name" value="Plant lipid-transfer and hydrophobic proteins"/>
    <property type="match status" value="1"/>
</dbReference>
<dbReference type="InterPro" id="IPR036312">
    <property type="entry name" value="Bifun_inhib/LTP/seed_sf"/>
</dbReference>
<dbReference type="AlphaFoldDB" id="W6JNT0"/>
<organism evidence="6">
    <name type="scientific">Cryptomeria japonica</name>
    <name type="common">Japanese cedar</name>
    <name type="synonym">Cupressus japonica</name>
    <dbReference type="NCBI Taxonomy" id="3369"/>
    <lineage>
        <taxon>Eukaryota</taxon>
        <taxon>Viridiplantae</taxon>
        <taxon>Streptophyta</taxon>
        <taxon>Embryophyta</taxon>
        <taxon>Tracheophyta</taxon>
        <taxon>Spermatophyta</taxon>
        <taxon>Pinopsida</taxon>
        <taxon>Pinidae</taxon>
        <taxon>Conifers II</taxon>
        <taxon>Cupressales</taxon>
        <taxon>Cupressaceae</taxon>
        <taxon>Cryptomeria</taxon>
    </lineage>
</organism>
<dbReference type="SUPFAM" id="SSF47699">
    <property type="entry name" value="Bifunctional inhibitor/lipid-transfer protein/seed storage 2S albumin"/>
    <property type="match status" value="1"/>
</dbReference>
<protein>
    <submittedName>
        <fullName evidence="6">CjMALE1 protein</fullName>
    </submittedName>
</protein>
<comment type="subcellular location">
    <subcellularLocation>
        <location evidence="1">Secreted</location>
    </subcellularLocation>
</comment>
<evidence type="ECO:0000259" key="5">
    <source>
        <dbReference type="SMART" id="SM00499"/>
    </source>
</evidence>
<comment type="similarity">
    <text evidence="3">Belongs to the A9/FIL1 family.</text>
</comment>
<dbReference type="PANTHER" id="PTHR35501">
    <property type="entry name" value="PROTEIN YY1"/>
    <property type="match status" value="1"/>
</dbReference>
<dbReference type="EMBL" id="AB847304">
    <property type="protein sequence ID" value="BAO51846.1"/>
    <property type="molecule type" value="mRNA"/>
</dbReference>